<dbReference type="SUPFAM" id="SSF53474">
    <property type="entry name" value="alpha/beta-Hydrolases"/>
    <property type="match status" value="1"/>
</dbReference>
<dbReference type="PANTHER" id="PTHR43798:SF33">
    <property type="entry name" value="HYDROLASE, PUTATIVE (AFU_ORTHOLOGUE AFUA_2G14860)-RELATED"/>
    <property type="match status" value="1"/>
</dbReference>
<dbReference type="GO" id="GO:0016020">
    <property type="term" value="C:membrane"/>
    <property type="evidence" value="ECO:0007669"/>
    <property type="project" value="TreeGrafter"/>
</dbReference>
<comment type="caution">
    <text evidence="2">The sequence shown here is derived from an EMBL/GenBank/DDBJ whole genome shotgun (WGS) entry which is preliminary data.</text>
</comment>
<dbReference type="Proteomes" id="UP000541185">
    <property type="component" value="Unassembled WGS sequence"/>
</dbReference>
<dbReference type="Pfam" id="PF00561">
    <property type="entry name" value="Abhydrolase_1"/>
    <property type="match status" value="1"/>
</dbReference>
<keyword evidence="2" id="KW-0378">Hydrolase</keyword>
<gene>
    <name evidence="2" type="ORF">HHL11_06125</name>
</gene>
<feature type="domain" description="AB hydrolase-1" evidence="1">
    <location>
        <begin position="49"/>
        <end position="278"/>
    </location>
</feature>
<name>A0A848H2F9_9BURK</name>
<dbReference type="AlphaFoldDB" id="A0A848H2F9"/>
<dbReference type="InterPro" id="IPR029058">
    <property type="entry name" value="AB_hydrolase_fold"/>
</dbReference>
<evidence type="ECO:0000313" key="2">
    <source>
        <dbReference type="EMBL" id="NML43320.1"/>
    </source>
</evidence>
<keyword evidence="3" id="KW-1185">Reference proteome</keyword>
<organism evidence="2 3">
    <name type="scientific">Ramlibacter agri</name>
    <dbReference type="NCBI Taxonomy" id="2728837"/>
    <lineage>
        <taxon>Bacteria</taxon>
        <taxon>Pseudomonadati</taxon>
        <taxon>Pseudomonadota</taxon>
        <taxon>Betaproteobacteria</taxon>
        <taxon>Burkholderiales</taxon>
        <taxon>Comamonadaceae</taxon>
        <taxon>Ramlibacter</taxon>
    </lineage>
</organism>
<dbReference type="GO" id="GO:0016787">
    <property type="term" value="F:hydrolase activity"/>
    <property type="evidence" value="ECO:0007669"/>
    <property type="project" value="UniProtKB-KW"/>
</dbReference>
<protein>
    <submittedName>
        <fullName evidence="2">Alpha/beta fold hydrolase</fullName>
    </submittedName>
</protein>
<dbReference type="InterPro" id="IPR000073">
    <property type="entry name" value="AB_hydrolase_1"/>
</dbReference>
<reference evidence="2 3" key="1">
    <citation type="submission" date="2020-04" db="EMBL/GenBank/DDBJ databases">
        <title>Ramlibacter sp. G-1-2-2 isolated from soil.</title>
        <authorList>
            <person name="Dahal R.H."/>
        </authorList>
    </citation>
    <scope>NUCLEOTIDE SEQUENCE [LARGE SCALE GENOMIC DNA]</scope>
    <source>
        <strain evidence="2 3">G-1-2-2</strain>
    </source>
</reference>
<dbReference type="PRINTS" id="PR00111">
    <property type="entry name" value="ABHYDROLASE"/>
</dbReference>
<evidence type="ECO:0000259" key="1">
    <source>
        <dbReference type="Pfam" id="PF00561"/>
    </source>
</evidence>
<accession>A0A848H2F9</accession>
<dbReference type="InterPro" id="IPR050266">
    <property type="entry name" value="AB_hydrolase_sf"/>
</dbReference>
<dbReference type="Gene3D" id="3.40.50.1820">
    <property type="entry name" value="alpha/beta hydrolase"/>
    <property type="match status" value="1"/>
</dbReference>
<proteinExistence type="predicted"/>
<dbReference type="PANTHER" id="PTHR43798">
    <property type="entry name" value="MONOACYLGLYCEROL LIPASE"/>
    <property type="match status" value="1"/>
</dbReference>
<evidence type="ECO:0000313" key="3">
    <source>
        <dbReference type="Proteomes" id="UP000541185"/>
    </source>
</evidence>
<dbReference type="EMBL" id="JABBFX010000001">
    <property type="protein sequence ID" value="NML43320.1"/>
    <property type="molecule type" value="Genomic_DNA"/>
</dbReference>
<sequence length="294" mass="31130">MEETPCAWQPGFPAARCEPPAPWARRLPEAAVLHVMDRIAVEEDGEGDAILCLHGLGGDSNTWAALMPALAGYRVIRPDLPGSGRSAGAGGALSIEKLADTARDICTKLGVGRAHVLGHSMGTIVAQHLAAAQPHLVRSLALFGPLVAPNETARAGIRARGAKARGEGLRGMHDIAISLVQAATAADTRQRQPVAAAFVRESLMRQDPEGYARNCEALAACLPAAVERIAAPVLLVTGDEDAVAPPQAVRNMAERLVQAKSLRTVILNRCGHWTPIERAEDCARELRAFLAAQR</sequence>